<gene>
    <name evidence="2" type="ORF">PIIN_02498</name>
</gene>
<dbReference type="EMBL" id="CAFZ01000037">
    <property type="protein sequence ID" value="CCA68633.1"/>
    <property type="molecule type" value="Genomic_DNA"/>
</dbReference>
<feature type="compositionally biased region" description="Low complexity" evidence="1">
    <location>
        <begin position="105"/>
        <end position="116"/>
    </location>
</feature>
<evidence type="ECO:0000313" key="3">
    <source>
        <dbReference type="Proteomes" id="UP000007148"/>
    </source>
</evidence>
<protein>
    <submittedName>
        <fullName evidence="2">Uncharacterized protein</fullName>
    </submittedName>
</protein>
<proteinExistence type="predicted"/>
<dbReference type="Proteomes" id="UP000007148">
    <property type="component" value="Unassembled WGS sequence"/>
</dbReference>
<feature type="region of interest" description="Disordered" evidence="1">
    <location>
        <begin position="105"/>
        <end position="125"/>
    </location>
</feature>
<evidence type="ECO:0000313" key="2">
    <source>
        <dbReference type="EMBL" id="CCA68633.1"/>
    </source>
</evidence>
<name>G4TBE0_SERID</name>
<comment type="caution">
    <text evidence="2">The sequence shown here is derived from an EMBL/GenBank/DDBJ whole genome shotgun (WGS) entry which is preliminary data.</text>
</comment>
<dbReference type="Gene3D" id="1.10.8.80">
    <property type="entry name" value="Magnesium chelatase subunit I, C-Terminal domain"/>
    <property type="match status" value="1"/>
</dbReference>
<evidence type="ECO:0000256" key="1">
    <source>
        <dbReference type="SAM" id="MobiDB-lite"/>
    </source>
</evidence>
<feature type="region of interest" description="Disordered" evidence="1">
    <location>
        <begin position="427"/>
        <end position="446"/>
    </location>
</feature>
<dbReference type="HOGENOM" id="CLU_023002_0_0_1"/>
<dbReference type="InParanoid" id="G4TBE0"/>
<dbReference type="eggNOG" id="ENOG502R11G">
    <property type="taxonomic scope" value="Eukaryota"/>
</dbReference>
<keyword evidence="3" id="KW-1185">Reference proteome</keyword>
<reference evidence="2 3" key="1">
    <citation type="journal article" date="2011" name="PLoS Pathog.">
        <title>Endophytic Life Strategies Decoded by Genome and Transcriptome Analyses of the Mutualistic Root Symbiont Piriformospora indica.</title>
        <authorList>
            <person name="Zuccaro A."/>
            <person name="Lahrmann U."/>
            <person name="Guldener U."/>
            <person name="Langen G."/>
            <person name="Pfiffi S."/>
            <person name="Biedenkopf D."/>
            <person name="Wong P."/>
            <person name="Samans B."/>
            <person name="Grimm C."/>
            <person name="Basiewicz M."/>
            <person name="Murat C."/>
            <person name="Martin F."/>
            <person name="Kogel K.H."/>
        </authorList>
    </citation>
    <scope>NUCLEOTIDE SEQUENCE [LARGE SCALE GENOMIC DNA]</scope>
    <source>
        <strain evidence="2 3">DSM 11827</strain>
    </source>
</reference>
<accession>G4TBE0</accession>
<organism evidence="2 3">
    <name type="scientific">Serendipita indica (strain DSM 11827)</name>
    <name type="common">Root endophyte fungus</name>
    <name type="synonym">Piriformospora indica</name>
    <dbReference type="NCBI Taxonomy" id="1109443"/>
    <lineage>
        <taxon>Eukaryota</taxon>
        <taxon>Fungi</taxon>
        <taxon>Dikarya</taxon>
        <taxon>Basidiomycota</taxon>
        <taxon>Agaricomycotina</taxon>
        <taxon>Agaricomycetes</taxon>
        <taxon>Sebacinales</taxon>
        <taxon>Serendipitaceae</taxon>
        <taxon>Serendipita</taxon>
    </lineage>
</organism>
<dbReference type="AlphaFoldDB" id="G4TBE0"/>
<dbReference type="OMA" id="IFRWILY"/>
<sequence>MSSHFPKPGTSSFVHELSLRVQRQLNNNVPFDESIFRWILYCLIAGDKHLILRTRSRESFAVQKVAKSILFSIFGLNTVSIKLDKESTPTSLLLSLFPRINSSISSPVSQTPSQSPAISVPPTSFDRKARLGPPHLLMTPTNRSSSYVRGSHGHLSVQERNQERVSLLADSVLPHGHTGRPRLSVAATIAGVTDDDRGSIRGIRPASGRGFLPPDIDASSVTFAASQHVQQLSQSQNIPVFQFPHAVVVHGLETASKAVQETLWDMLRTRSVVLDREGAPDEKGVVSNMPDGFILIYVCPLGDGISNPPILKALASPFGKCCFIVIPPSPNSSAILGSVTLEPTRSPLLRRTTVLSREYIEYLGHLAHDTPMSPSISMYISNLLSAIRYHPQLNASNITSRCAQDLTEFTKTVFVLTGSSMALQGTKDGDIEEEDETIKRRPPMTPDDVKRVVRHVVGHRVSVREGVHEELLGSVVVSAIQRSQSTEREPRRTIREVLSEAIAAVN</sequence>
<dbReference type="OrthoDB" id="5582146at2759"/>